<keyword evidence="1 2" id="KW-0808">Transferase</keyword>
<keyword evidence="3" id="KW-1185">Reference proteome</keyword>
<comment type="caution">
    <text evidence="2">The sequence shown here is derived from an EMBL/GenBank/DDBJ whole genome shotgun (WGS) entry which is preliminary data.</text>
</comment>
<dbReference type="CDD" id="cd00683">
    <property type="entry name" value="Trans_IPPS_HH"/>
    <property type="match status" value="1"/>
</dbReference>
<proteinExistence type="predicted"/>
<dbReference type="PANTHER" id="PTHR31480">
    <property type="entry name" value="BIFUNCTIONAL LYCOPENE CYCLASE/PHYTOENE SYNTHASE"/>
    <property type="match status" value="1"/>
</dbReference>
<accession>A0A848H2X5</accession>
<name>A0A848H2X5_9BURK</name>
<dbReference type="InterPro" id="IPR002060">
    <property type="entry name" value="Squ/phyt_synthse"/>
</dbReference>
<dbReference type="InterPro" id="IPR019845">
    <property type="entry name" value="Squalene/phytoene_synthase_CS"/>
</dbReference>
<dbReference type="SFLD" id="SFLDG01212">
    <property type="entry name" value="Phytoene_synthase_like"/>
    <property type="match status" value="1"/>
</dbReference>
<dbReference type="InterPro" id="IPR017828">
    <property type="entry name" value="SQ_synth_HpnD-like"/>
</dbReference>
<sequence length="279" mass="31740">MTPEQYVQEKAAASGSSFYYAFLFLPPPRRAAITAFYAFCREVDDVVDEVTDPGVARTKLAWWAAEVAQSFAGNPTHPVMRALMPSVPVFGIAQEQLQAVIRGCEMDLEQTRYLDFPNLQRYCHLVAGVVGEVAARIFGQTKEVTTEYARKLGLAFQLTNIIRDVGEDAMRGRIYLPVNELQQFDVKAHEILQRTHSDRFVALMKFQAQRAHALYDEALALLPSEDRRAQKPGLMMASIYRTLLREIEAEDFRVLNQRISLTPVRKLWLAWKVQALGRM</sequence>
<dbReference type="GO" id="GO:0004311">
    <property type="term" value="F:geranylgeranyl diphosphate synthase activity"/>
    <property type="evidence" value="ECO:0007669"/>
    <property type="project" value="InterPro"/>
</dbReference>
<dbReference type="EMBL" id="JABBFX010000001">
    <property type="protein sequence ID" value="NML45165.1"/>
    <property type="molecule type" value="Genomic_DNA"/>
</dbReference>
<dbReference type="EC" id="2.5.1.103" evidence="2"/>
<dbReference type="GO" id="GO:0016117">
    <property type="term" value="P:carotenoid biosynthetic process"/>
    <property type="evidence" value="ECO:0007669"/>
    <property type="project" value="InterPro"/>
</dbReference>
<evidence type="ECO:0000313" key="2">
    <source>
        <dbReference type="EMBL" id="NML45165.1"/>
    </source>
</evidence>
<dbReference type="RefSeq" id="WP_169419251.1">
    <property type="nucleotide sequence ID" value="NZ_JABBFX010000001.1"/>
</dbReference>
<dbReference type="PROSITE" id="PS01045">
    <property type="entry name" value="SQUALEN_PHYTOEN_SYN_2"/>
    <property type="match status" value="1"/>
</dbReference>
<dbReference type="InterPro" id="IPR044843">
    <property type="entry name" value="Trans_IPPS_bact-type"/>
</dbReference>
<protein>
    <submittedName>
        <fullName evidence="2">Presqualene diphosphate synthase HpnD</fullName>
        <ecNumber evidence="2">2.5.1.103</ecNumber>
    </submittedName>
</protein>
<dbReference type="AlphaFoldDB" id="A0A848H2X5"/>
<evidence type="ECO:0000313" key="3">
    <source>
        <dbReference type="Proteomes" id="UP000541185"/>
    </source>
</evidence>
<reference evidence="2 3" key="1">
    <citation type="submission" date="2020-04" db="EMBL/GenBank/DDBJ databases">
        <title>Ramlibacter sp. G-1-2-2 isolated from soil.</title>
        <authorList>
            <person name="Dahal R.H."/>
        </authorList>
    </citation>
    <scope>NUCLEOTIDE SEQUENCE [LARGE SCALE GENOMIC DNA]</scope>
    <source>
        <strain evidence="2 3">G-1-2-2</strain>
    </source>
</reference>
<dbReference type="InterPro" id="IPR008949">
    <property type="entry name" value="Isoprenoid_synthase_dom_sf"/>
</dbReference>
<dbReference type="SFLD" id="SFLDS00005">
    <property type="entry name" value="Isoprenoid_Synthase_Type_I"/>
    <property type="match status" value="1"/>
</dbReference>
<dbReference type="GO" id="GO:0051996">
    <property type="term" value="F:squalene synthase [NAD(P)H] activity"/>
    <property type="evidence" value="ECO:0007669"/>
    <property type="project" value="InterPro"/>
</dbReference>
<dbReference type="Proteomes" id="UP000541185">
    <property type="component" value="Unassembled WGS sequence"/>
</dbReference>
<dbReference type="SUPFAM" id="SSF48576">
    <property type="entry name" value="Terpenoid synthases"/>
    <property type="match status" value="1"/>
</dbReference>
<dbReference type="NCBIfam" id="TIGR03465">
    <property type="entry name" value="HpnD"/>
    <property type="match status" value="1"/>
</dbReference>
<evidence type="ECO:0000256" key="1">
    <source>
        <dbReference type="ARBA" id="ARBA00022679"/>
    </source>
</evidence>
<dbReference type="Gene3D" id="1.10.600.10">
    <property type="entry name" value="Farnesyl Diphosphate Synthase"/>
    <property type="match status" value="1"/>
</dbReference>
<dbReference type="Pfam" id="PF00494">
    <property type="entry name" value="SQS_PSY"/>
    <property type="match status" value="1"/>
</dbReference>
<gene>
    <name evidence="2" type="primary">hpnD</name>
    <name evidence="2" type="ORF">HHL11_15510</name>
</gene>
<dbReference type="SFLD" id="SFLDG01018">
    <property type="entry name" value="Squalene/Phytoene_Synthase_Lik"/>
    <property type="match status" value="1"/>
</dbReference>
<dbReference type="InterPro" id="IPR033904">
    <property type="entry name" value="Trans_IPPS_HH"/>
</dbReference>
<organism evidence="2 3">
    <name type="scientific">Ramlibacter agri</name>
    <dbReference type="NCBI Taxonomy" id="2728837"/>
    <lineage>
        <taxon>Bacteria</taxon>
        <taxon>Pseudomonadati</taxon>
        <taxon>Pseudomonadota</taxon>
        <taxon>Betaproteobacteria</taxon>
        <taxon>Burkholderiales</taxon>
        <taxon>Comamonadaceae</taxon>
        <taxon>Ramlibacter</taxon>
    </lineage>
</organism>